<dbReference type="Proteomes" id="UP000663865">
    <property type="component" value="Unassembled WGS sequence"/>
</dbReference>
<accession>A0A818QGU7</accession>
<reference evidence="2" key="1">
    <citation type="submission" date="2021-02" db="EMBL/GenBank/DDBJ databases">
        <authorList>
            <person name="Nowell W R."/>
        </authorList>
    </citation>
    <scope>NUCLEOTIDE SEQUENCE</scope>
</reference>
<evidence type="ECO:0000259" key="1">
    <source>
        <dbReference type="PROSITE" id="PS50146"/>
    </source>
</evidence>
<dbReference type="GO" id="GO:0016020">
    <property type="term" value="C:membrane"/>
    <property type="evidence" value="ECO:0007669"/>
    <property type="project" value="GOC"/>
</dbReference>
<dbReference type="Gene3D" id="3.40.50.10330">
    <property type="entry name" value="Probable inorganic polyphosphate/atp-NAD kinase, domain 1"/>
    <property type="match status" value="1"/>
</dbReference>
<dbReference type="PANTHER" id="PTHR12358:SF111">
    <property type="entry name" value="CERAMIDE KINASE, ISOFORM A"/>
    <property type="match status" value="1"/>
</dbReference>
<dbReference type="EMBL" id="CAJOBS010000036">
    <property type="protein sequence ID" value="CAF4476009.1"/>
    <property type="molecule type" value="Genomic_DNA"/>
</dbReference>
<evidence type="ECO:0000313" key="3">
    <source>
        <dbReference type="EMBL" id="CAF4476009.1"/>
    </source>
</evidence>
<dbReference type="InterPro" id="IPR050187">
    <property type="entry name" value="Lipid_Phosphate_FormReg"/>
</dbReference>
<dbReference type="GO" id="GO:0006672">
    <property type="term" value="P:ceramide metabolic process"/>
    <property type="evidence" value="ECO:0007669"/>
    <property type="project" value="TreeGrafter"/>
</dbReference>
<feature type="domain" description="DAGKc" evidence="1">
    <location>
        <begin position="213"/>
        <end position="363"/>
    </location>
</feature>
<dbReference type="InterPro" id="IPR001206">
    <property type="entry name" value="Diacylglycerol_kinase_cat_dom"/>
</dbReference>
<protein>
    <recommendedName>
        <fullName evidence="1">DAGKc domain-containing protein</fullName>
    </recommendedName>
</protein>
<gene>
    <name evidence="2" type="ORF">KIK155_LOCUS22803</name>
    <name evidence="3" type="ORF">TOA249_LOCUS1352</name>
</gene>
<dbReference type="GO" id="GO:0001729">
    <property type="term" value="F:ceramide kinase activity"/>
    <property type="evidence" value="ECO:0007669"/>
    <property type="project" value="TreeGrafter"/>
</dbReference>
<evidence type="ECO:0000313" key="2">
    <source>
        <dbReference type="EMBL" id="CAF3638683.1"/>
    </source>
</evidence>
<name>A0A818QGU7_9BILA</name>
<dbReference type="PANTHER" id="PTHR12358">
    <property type="entry name" value="SPHINGOSINE KINASE"/>
    <property type="match status" value="1"/>
</dbReference>
<dbReference type="SUPFAM" id="SSF111331">
    <property type="entry name" value="NAD kinase/diacylglycerol kinase-like"/>
    <property type="match status" value="1"/>
</dbReference>
<dbReference type="PROSITE" id="PS50146">
    <property type="entry name" value="DAGK"/>
    <property type="match status" value="1"/>
</dbReference>
<sequence>MSSTIYSTKCYIKNNPYQLSIRVDSDDANSTNNSLTTDVLEVKFTDISLDNIIPSITRLCFEPINEKKDTIVPEEISLNHLLSVQQLTKAPNKNKRNFNDNNEPIDRNIMVTTMNEPSKQASCATLNTLVSENTIQQTPKIRRLGSRRRFFFNQSYIDGETDPIYKTVIKIRYVDVSNLVRWSVKKLEIEVETEDITNELYFNLNLCLSTLEQRPHKLLAFVNPFGGKGKAKVVFEKSVLPIFNAANIAVTTIHTERANQAKEYIMNEDLNDYDGIVCVGGDGMFAELCHGLLLRTSLEANVDIDDPEVNIIRPNLKIGIIPAGSTDAVAFGTTGLNDPVTSALQIIVGETLSIDIATVHNEKGFVSFMAVMLAYGFFGDIIQQSDKWRFLGPLRYDLAGFFQFIRNRSYNSEVTITLSDADLSRTTTTKNHSDVDSESPVLPDFHHLLNNADPKTNNTNQKEKPLKILENKILEAKTRFCRKNCETCAIVDTHDTTSIDPLSTIKLEGRYTTINCLNMPGRCAKSKFGMSPYVHLGDGTFDLILVKRSWRTGFLRFLWQVAKDGRLINDLPNVEHYCAREVFIRPKCEHRKALGNLSCDGELISGDEIKIRIHRQVLNIFASGIQFDKIKENNPIKNSKKRKCCPFFPKRRREHQQEAT</sequence>
<organism evidence="2 4">
    <name type="scientific">Rotaria socialis</name>
    <dbReference type="NCBI Taxonomy" id="392032"/>
    <lineage>
        <taxon>Eukaryota</taxon>
        <taxon>Metazoa</taxon>
        <taxon>Spiralia</taxon>
        <taxon>Gnathifera</taxon>
        <taxon>Rotifera</taxon>
        <taxon>Eurotatoria</taxon>
        <taxon>Bdelloidea</taxon>
        <taxon>Philodinida</taxon>
        <taxon>Philodinidae</taxon>
        <taxon>Rotaria</taxon>
    </lineage>
</organism>
<dbReference type="EMBL" id="CAJNYV010004047">
    <property type="protein sequence ID" value="CAF3638683.1"/>
    <property type="molecule type" value="Genomic_DNA"/>
</dbReference>
<dbReference type="AlphaFoldDB" id="A0A818QGU7"/>
<dbReference type="Pfam" id="PF00781">
    <property type="entry name" value="DAGK_cat"/>
    <property type="match status" value="1"/>
</dbReference>
<evidence type="ECO:0000313" key="4">
    <source>
        <dbReference type="Proteomes" id="UP000663865"/>
    </source>
</evidence>
<dbReference type="Proteomes" id="UP000663838">
    <property type="component" value="Unassembled WGS sequence"/>
</dbReference>
<comment type="caution">
    <text evidence="2">The sequence shown here is derived from an EMBL/GenBank/DDBJ whole genome shotgun (WGS) entry which is preliminary data.</text>
</comment>
<dbReference type="InterPro" id="IPR016064">
    <property type="entry name" value="NAD/diacylglycerol_kinase_sf"/>
</dbReference>
<proteinExistence type="predicted"/>
<dbReference type="Gene3D" id="2.60.200.40">
    <property type="match status" value="1"/>
</dbReference>
<dbReference type="InterPro" id="IPR017438">
    <property type="entry name" value="ATP-NAD_kinase_N"/>
</dbReference>